<dbReference type="EMBL" id="BMNT01000002">
    <property type="protein sequence ID" value="GGK65038.1"/>
    <property type="molecule type" value="Genomic_DNA"/>
</dbReference>
<dbReference type="AlphaFoldDB" id="A0A917QRL6"/>
<evidence type="ECO:0000313" key="2">
    <source>
        <dbReference type="Proteomes" id="UP000645217"/>
    </source>
</evidence>
<reference evidence="1" key="2">
    <citation type="submission" date="2020-09" db="EMBL/GenBank/DDBJ databases">
        <authorList>
            <person name="Sun Q."/>
            <person name="Ohkuma M."/>
        </authorList>
    </citation>
    <scope>NUCLEOTIDE SEQUENCE</scope>
    <source>
        <strain evidence="1">JCM 13064</strain>
    </source>
</reference>
<dbReference type="Proteomes" id="UP000645217">
    <property type="component" value="Unassembled WGS sequence"/>
</dbReference>
<proteinExistence type="predicted"/>
<organism evidence="1 2">
    <name type="scientific">Sphaerisporangium melleum</name>
    <dbReference type="NCBI Taxonomy" id="321316"/>
    <lineage>
        <taxon>Bacteria</taxon>
        <taxon>Bacillati</taxon>
        <taxon>Actinomycetota</taxon>
        <taxon>Actinomycetes</taxon>
        <taxon>Streptosporangiales</taxon>
        <taxon>Streptosporangiaceae</taxon>
        <taxon>Sphaerisporangium</taxon>
    </lineage>
</organism>
<accession>A0A917QRL6</accession>
<name>A0A917QRL6_9ACTN</name>
<keyword evidence="2" id="KW-1185">Reference proteome</keyword>
<sequence>MKTAGCLQAVREQLRTGLTEGPYPVRVHIATTEELLTSVSPHFGHLPSIYGRYNPARNPLDALPAPPGPIRCVAREYREWARDPAGTI</sequence>
<gene>
    <name evidence="1" type="ORF">GCM10007964_05090</name>
</gene>
<protein>
    <submittedName>
        <fullName evidence="1">Uncharacterized protein</fullName>
    </submittedName>
</protein>
<evidence type="ECO:0000313" key="1">
    <source>
        <dbReference type="EMBL" id="GGK65038.1"/>
    </source>
</evidence>
<comment type="caution">
    <text evidence="1">The sequence shown here is derived from an EMBL/GenBank/DDBJ whole genome shotgun (WGS) entry which is preliminary data.</text>
</comment>
<reference evidence="1" key="1">
    <citation type="journal article" date="2014" name="Int. J. Syst. Evol. Microbiol.">
        <title>Complete genome sequence of Corynebacterium casei LMG S-19264T (=DSM 44701T), isolated from a smear-ripened cheese.</title>
        <authorList>
            <consortium name="US DOE Joint Genome Institute (JGI-PGF)"/>
            <person name="Walter F."/>
            <person name="Albersmeier A."/>
            <person name="Kalinowski J."/>
            <person name="Ruckert C."/>
        </authorList>
    </citation>
    <scope>NUCLEOTIDE SEQUENCE</scope>
    <source>
        <strain evidence="1">JCM 13064</strain>
    </source>
</reference>